<feature type="transmembrane region" description="Helical" evidence="5">
    <location>
        <begin position="312"/>
        <end position="331"/>
    </location>
</feature>
<evidence type="ECO:0000256" key="5">
    <source>
        <dbReference type="SAM" id="Phobius"/>
    </source>
</evidence>
<dbReference type="Proteomes" id="UP000244523">
    <property type="component" value="Unassembled WGS sequence"/>
</dbReference>
<evidence type="ECO:0000256" key="2">
    <source>
        <dbReference type="ARBA" id="ARBA00022692"/>
    </source>
</evidence>
<gene>
    <name evidence="7" type="ORF">C8N45_1011026</name>
</gene>
<comment type="caution">
    <text evidence="7">The sequence shown here is derived from an EMBL/GenBank/DDBJ whole genome shotgun (WGS) entry which is preliminary data.</text>
</comment>
<dbReference type="PANTHER" id="PTHR22550">
    <property type="entry name" value="SPORE GERMINATION PROTEIN"/>
    <property type="match status" value="1"/>
</dbReference>
<dbReference type="AlphaFoldDB" id="A0A2T6KSA5"/>
<keyword evidence="4 5" id="KW-0472">Membrane</keyword>
<dbReference type="PANTHER" id="PTHR22550:SF5">
    <property type="entry name" value="LEUCINE ZIPPER PROTEIN 4"/>
    <property type="match status" value="1"/>
</dbReference>
<reference evidence="7 8" key="1">
    <citation type="submission" date="2018-04" db="EMBL/GenBank/DDBJ databases">
        <title>Genomic Encyclopedia of Archaeal and Bacterial Type Strains, Phase II (KMG-II): from individual species to whole genera.</title>
        <authorList>
            <person name="Goeker M."/>
        </authorList>
    </citation>
    <scope>NUCLEOTIDE SEQUENCE [LARGE SCALE GENOMIC DNA]</scope>
    <source>
        <strain evidence="7 8">DSM 29955</strain>
    </source>
</reference>
<dbReference type="Gene3D" id="3.40.50.410">
    <property type="entry name" value="von Willebrand factor, type A domain"/>
    <property type="match status" value="1"/>
</dbReference>
<evidence type="ECO:0000313" key="7">
    <source>
        <dbReference type="EMBL" id="PUB19428.1"/>
    </source>
</evidence>
<accession>A0A2T6KSA5</accession>
<evidence type="ECO:0000313" key="8">
    <source>
        <dbReference type="Proteomes" id="UP000244523"/>
    </source>
</evidence>
<feature type="transmembrane region" description="Helical" evidence="5">
    <location>
        <begin position="74"/>
        <end position="95"/>
    </location>
</feature>
<keyword evidence="3 5" id="KW-1133">Transmembrane helix</keyword>
<keyword evidence="1" id="KW-1003">Cell membrane</keyword>
<dbReference type="InterPro" id="IPR036465">
    <property type="entry name" value="vWFA_dom_sf"/>
</dbReference>
<evidence type="ECO:0000256" key="4">
    <source>
        <dbReference type="ARBA" id="ARBA00023136"/>
    </source>
</evidence>
<dbReference type="InterPro" id="IPR002035">
    <property type="entry name" value="VWF_A"/>
</dbReference>
<dbReference type="EMBL" id="QBUD01000001">
    <property type="protein sequence ID" value="PUB19428.1"/>
    <property type="molecule type" value="Genomic_DNA"/>
</dbReference>
<organism evidence="7 8">
    <name type="scientific">Yoonia sediminilitoris</name>
    <dbReference type="NCBI Taxonomy" id="1286148"/>
    <lineage>
        <taxon>Bacteria</taxon>
        <taxon>Pseudomonadati</taxon>
        <taxon>Pseudomonadota</taxon>
        <taxon>Alphaproteobacteria</taxon>
        <taxon>Rhodobacterales</taxon>
        <taxon>Paracoccaceae</taxon>
        <taxon>Yoonia</taxon>
    </lineage>
</organism>
<dbReference type="PROSITE" id="PS50234">
    <property type="entry name" value="VWFA"/>
    <property type="match status" value="1"/>
</dbReference>
<feature type="domain" description="VWFA" evidence="6">
    <location>
        <begin position="106"/>
        <end position="296"/>
    </location>
</feature>
<dbReference type="SMART" id="SM00327">
    <property type="entry name" value="VWA"/>
    <property type="match status" value="1"/>
</dbReference>
<dbReference type="InterPro" id="IPR050768">
    <property type="entry name" value="UPF0353/GerABKA_families"/>
</dbReference>
<proteinExistence type="predicted"/>
<protein>
    <submittedName>
        <fullName evidence="7">Ca-activated chloride channel family protein</fullName>
    </submittedName>
</protein>
<sequence>MRGHLKKSFLKRCRPMLEFADPRAFFLLPLPVLSYFLLPRQMSAGTALVVPEGVGRHIMAGAATGARGLAGVRLLAPFAVWVLLVTALAGPRALAPQQALPMSGRDLMIALDLSGSMVRDDFTLDGAKATRLDAVKHVGAAFARARAGDRVGLVVFGSEAYVAAAPTFDTDAIARTITELVIGISGRATNISDGLGLSLKRLESSDADTKVVILLSDGANNAGAATPRDVAALAGKMGVRVHTIALGPIALAEAPDQRGVVDVDTLRAMSDLSGGQMFRVRTTDDLRGVAQALDALEPTARAGLSAQTYREYWIWPALLAGALSLWFGLWIRR</sequence>
<name>A0A2T6KSA5_9RHOB</name>
<evidence type="ECO:0000256" key="3">
    <source>
        <dbReference type="ARBA" id="ARBA00022989"/>
    </source>
</evidence>
<keyword evidence="2 5" id="KW-0812">Transmembrane</keyword>
<dbReference type="SUPFAM" id="SSF53300">
    <property type="entry name" value="vWA-like"/>
    <property type="match status" value="1"/>
</dbReference>
<evidence type="ECO:0000256" key="1">
    <source>
        <dbReference type="ARBA" id="ARBA00022475"/>
    </source>
</evidence>
<dbReference type="Pfam" id="PF13519">
    <property type="entry name" value="VWA_2"/>
    <property type="match status" value="1"/>
</dbReference>
<evidence type="ECO:0000259" key="6">
    <source>
        <dbReference type="PROSITE" id="PS50234"/>
    </source>
</evidence>
<keyword evidence="8" id="KW-1185">Reference proteome</keyword>